<evidence type="ECO:0000256" key="1">
    <source>
        <dbReference type="ARBA" id="ARBA00004117"/>
    </source>
</evidence>
<feature type="domain" description="Flagellar basal body rod protein N-terminal" evidence="2">
    <location>
        <begin position="18"/>
        <end position="37"/>
    </location>
</feature>
<evidence type="ECO:0000259" key="2">
    <source>
        <dbReference type="Pfam" id="PF00460"/>
    </source>
</evidence>
<reference evidence="3 4" key="1">
    <citation type="submission" date="2020-08" db="EMBL/GenBank/DDBJ databases">
        <title>Genomic Encyclopedia of Type Strains, Phase IV (KMG-IV): sequencing the most valuable type-strain genomes for metagenomic binning, comparative biology and taxonomic classification.</title>
        <authorList>
            <person name="Goeker M."/>
        </authorList>
    </citation>
    <scope>NUCLEOTIDE SEQUENCE [LARGE SCALE GENOMIC DNA]</scope>
    <source>
        <strain evidence="3 4">DSM 103737</strain>
    </source>
</reference>
<sequence length="127" mass="14036">MDPVYLFKVAARQADWLSVRQSTVSGNISNVNTPGYKARDVVPFDEVMDKTRLTLAATNARHISIDEAGAKTTKVGKGDSWEVVHSGNSVSVEQEMLKASEINRGYSLNTNIVRSFHRMYLMSVKGS</sequence>
<dbReference type="NCBIfam" id="NF004653">
    <property type="entry name" value="PRK06003.1"/>
    <property type="match status" value="1"/>
</dbReference>
<dbReference type="RefSeq" id="WP_019402941.1">
    <property type="nucleotide sequence ID" value="NZ_JACIEN010000008.1"/>
</dbReference>
<name>A0A840C893_9HYPH</name>
<comment type="caution">
    <text evidence="3">The sequence shown here is derived from an EMBL/GenBank/DDBJ whole genome shotgun (WGS) entry which is preliminary data.</text>
</comment>
<comment type="subcellular location">
    <subcellularLocation>
        <location evidence="1">Bacterial flagellum basal body</location>
    </subcellularLocation>
</comment>
<keyword evidence="3" id="KW-0282">Flagellum</keyword>
<dbReference type="EMBL" id="JACIEN010000008">
    <property type="protein sequence ID" value="MBB4019808.1"/>
    <property type="molecule type" value="Genomic_DNA"/>
</dbReference>
<dbReference type="GO" id="GO:0009425">
    <property type="term" value="C:bacterial-type flagellum basal body"/>
    <property type="evidence" value="ECO:0007669"/>
    <property type="project" value="UniProtKB-SubCell"/>
</dbReference>
<protein>
    <submittedName>
        <fullName evidence="3">Flagellar basal-body rod protein FlgB</fullName>
    </submittedName>
</protein>
<organism evidence="3 4">
    <name type="scientific">Chelatococcus caeni</name>
    <dbReference type="NCBI Taxonomy" id="1348468"/>
    <lineage>
        <taxon>Bacteria</taxon>
        <taxon>Pseudomonadati</taxon>
        <taxon>Pseudomonadota</taxon>
        <taxon>Alphaproteobacteria</taxon>
        <taxon>Hyphomicrobiales</taxon>
        <taxon>Chelatococcaceae</taxon>
        <taxon>Chelatococcus</taxon>
    </lineage>
</organism>
<dbReference type="InterPro" id="IPR001444">
    <property type="entry name" value="Flag_bb_rod_N"/>
</dbReference>
<dbReference type="Proteomes" id="UP000577362">
    <property type="component" value="Unassembled WGS sequence"/>
</dbReference>
<dbReference type="Pfam" id="PF00460">
    <property type="entry name" value="Flg_bb_rod"/>
    <property type="match status" value="1"/>
</dbReference>
<dbReference type="AlphaFoldDB" id="A0A840C893"/>
<keyword evidence="3" id="KW-0966">Cell projection</keyword>
<keyword evidence="3" id="KW-0969">Cilium</keyword>
<evidence type="ECO:0000313" key="3">
    <source>
        <dbReference type="EMBL" id="MBB4019808.1"/>
    </source>
</evidence>
<accession>A0A840C893</accession>
<proteinExistence type="predicted"/>
<keyword evidence="4" id="KW-1185">Reference proteome</keyword>
<evidence type="ECO:0000313" key="4">
    <source>
        <dbReference type="Proteomes" id="UP000577362"/>
    </source>
</evidence>
<gene>
    <name evidence="3" type="ORF">GGR16_004863</name>
</gene>